<dbReference type="EMBL" id="JBJUIK010000015">
    <property type="protein sequence ID" value="KAL3502495.1"/>
    <property type="molecule type" value="Genomic_DNA"/>
</dbReference>
<protein>
    <submittedName>
        <fullName evidence="1">Uncharacterized protein</fullName>
    </submittedName>
</protein>
<name>A0ABD2Y9K7_9GENT</name>
<organism evidence="1 2">
    <name type="scientific">Cinchona calisaya</name>
    <dbReference type="NCBI Taxonomy" id="153742"/>
    <lineage>
        <taxon>Eukaryota</taxon>
        <taxon>Viridiplantae</taxon>
        <taxon>Streptophyta</taxon>
        <taxon>Embryophyta</taxon>
        <taxon>Tracheophyta</taxon>
        <taxon>Spermatophyta</taxon>
        <taxon>Magnoliopsida</taxon>
        <taxon>eudicotyledons</taxon>
        <taxon>Gunneridae</taxon>
        <taxon>Pentapetalae</taxon>
        <taxon>asterids</taxon>
        <taxon>lamiids</taxon>
        <taxon>Gentianales</taxon>
        <taxon>Rubiaceae</taxon>
        <taxon>Cinchonoideae</taxon>
        <taxon>Cinchoneae</taxon>
        <taxon>Cinchona</taxon>
    </lineage>
</organism>
<dbReference type="AlphaFoldDB" id="A0ABD2Y9K7"/>
<accession>A0ABD2Y9K7</accession>
<reference evidence="1 2" key="1">
    <citation type="submission" date="2024-11" db="EMBL/GenBank/DDBJ databases">
        <title>A near-complete genome assembly of Cinchona calisaya.</title>
        <authorList>
            <person name="Lian D.C."/>
            <person name="Zhao X.W."/>
            <person name="Wei L."/>
        </authorList>
    </citation>
    <scope>NUCLEOTIDE SEQUENCE [LARGE SCALE GENOMIC DNA]</scope>
    <source>
        <tissue evidence="1">Nenye</tissue>
    </source>
</reference>
<gene>
    <name evidence="1" type="ORF">ACH5RR_036944</name>
</gene>
<evidence type="ECO:0000313" key="1">
    <source>
        <dbReference type="EMBL" id="KAL3502495.1"/>
    </source>
</evidence>
<keyword evidence="2" id="KW-1185">Reference proteome</keyword>
<dbReference type="Proteomes" id="UP001630127">
    <property type="component" value="Unassembled WGS sequence"/>
</dbReference>
<evidence type="ECO:0000313" key="2">
    <source>
        <dbReference type="Proteomes" id="UP001630127"/>
    </source>
</evidence>
<proteinExistence type="predicted"/>
<sequence>MKEDCFVGSIVVGRDPSTYTSFREMRHVFRRLRAGLDRGRRARRDLIGERSIDNSIGGNIILGGGDDGSPIDKASDVVAVTEKCSSLTNNTFIPTDGKGTICESEALIMIYSLTI</sequence>
<comment type="caution">
    <text evidence="1">The sequence shown here is derived from an EMBL/GenBank/DDBJ whole genome shotgun (WGS) entry which is preliminary data.</text>
</comment>